<organism evidence="2 3">
    <name type="scientific">Fusarium equiseti</name>
    <name type="common">Fusarium scirpi</name>
    <dbReference type="NCBI Taxonomy" id="61235"/>
    <lineage>
        <taxon>Eukaryota</taxon>
        <taxon>Fungi</taxon>
        <taxon>Dikarya</taxon>
        <taxon>Ascomycota</taxon>
        <taxon>Pezizomycotina</taxon>
        <taxon>Sordariomycetes</taxon>
        <taxon>Hypocreomycetidae</taxon>
        <taxon>Hypocreales</taxon>
        <taxon>Nectriaceae</taxon>
        <taxon>Fusarium</taxon>
        <taxon>Fusarium incarnatum-equiseti species complex</taxon>
    </lineage>
</organism>
<gene>
    <name evidence="2" type="ORF">FEQUK3_LOCUS9697</name>
</gene>
<sequence>MDSNNTILRNLEEHFNVSGADAFGKLAAIPQYLLEDQLILASAHLFVKNIASIYMRWLFLQPLSDLEGYQVVGSFAPFMKVRGLSVNEVIEMWKQESKAALKLAHGDSERETRMKTRINRLRLEIECEYFRWHNAAKKGPEVFSFGRPGSLGNNVLGPSKHGELLTSNSAAGMANKAYSVRKHRDLRAAGSDQEPGVKRPYIKNDAIENDMADAERSDVEGSSSSEETQQWRRPRERTVRDTRRLVKDTGRLGRDAGQLGRDTGRLGGKVISKTPKGSYRPYNSNTF</sequence>
<dbReference type="Proteomes" id="UP000693738">
    <property type="component" value="Unassembled WGS sequence"/>
</dbReference>
<dbReference type="EMBL" id="CAJSTJ010000162">
    <property type="protein sequence ID" value="CAG7563964.1"/>
    <property type="molecule type" value="Genomic_DNA"/>
</dbReference>
<feature type="region of interest" description="Disordered" evidence="1">
    <location>
        <begin position="187"/>
        <end position="287"/>
    </location>
</feature>
<proteinExistence type="predicted"/>
<dbReference type="AlphaFoldDB" id="A0A8J2NMW0"/>
<evidence type="ECO:0000313" key="2">
    <source>
        <dbReference type="EMBL" id="CAG7563964.1"/>
    </source>
</evidence>
<reference evidence="2" key="1">
    <citation type="submission" date="2021-05" db="EMBL/GenBank/DDBJ databases">
        <authorList>
            <person name="Khan N."/>
        </authorList>
    </citation>
    <scope>NUCLEOTIDE SEQUENCE</scope>
</reference>
<evidence type="ECO:0000256" key="1">
    <source>
        <dbReference type="SAM" id="MobiDB-lite"/>
    </source>
</evidence>
<comment type="caution">
    <text evidence="2">The sequence shown here is derived from an EMBL/GenBank/DDBJ whole genome shotgun (WGS) entry which is preliminary data.</text>
</comment>
<evidence type="ECO:0000313" key="3">
    <source>
        <dbReference type="Proteomes" id="UP000693738"/>
    </source>
</evidence>
<protein>
    <submittedName>
        <fullName evidence="2">Uncharacterized protein</fullName>
    </submittedName>
</protein>
<name>A0A8J2NMW0_FUSEQ</name>
<feature type="compositionally biased region" description="Basic and acidic residues" evidence="1">
    <location>
        <begin position="236"/>
        <end position="254"/>
    </location>
</feature>
<accession>A0A8J2NMW0</accession>